<reference evidence="6" key="2">
    <citation type="submission" date="2020-09" db="EMBL/GenBank/DDBJ databases">
        <authorList>
            <person name="Sun Q."/>
            <person name="Kim S."/>
        </authorList>
    </citation>
    <scope>NUCLEOTIDE SEQUENCE</scope>
    <source>
        <strain evidence="6">KCTC 32337</strain>
    </source>
</reference>
<evidence type="ECO:0000256" key="2">
    <source>
        <dbReference type="ARBA" id="ARBA00022448"/>
    </source>
</evidence>
<dbReference type="Gene3D" id="3.40.50.300">
    <property type="entry name" value="P-loop containing nucleotide triphosphate hydrolases"/>
    <property type="match status" value="1"/>
</dbReference>
<dbReference type="Pfam" id="PF00005">
    <property type="entry name" value="ABC_tran"/>
    <property type="match status" value="1"/>
</dbReference>
<sequence length="246" mass="27381">MAEIKVRIENKQYVYGTSVLEHIEFDLASGEFMAIVGPSGCGKTTILNMISGIEPSKSGSVILDGEPLNTQTSTRIGYIFQQPRLMPWLTVEQNLTLVKPSVDLDTISELLKSVGLEGKQDCYPRTLSGGMQRRVSIARAFLINPKLLLLDEPFNSLDAPTAARLRLLLMRFCQRHKCSVIFVTHDLQEAVYLADRILFLSQPPSRIVHQESVRIARPRTESGVDELSWQAALLAKYPNLLAGSVI</sequence>
<dbReference type="InterPro" id="IPR050166">
    <property type="entry name" value="ABC_transporter_ATP-bind"/>
</dbReference>
<dbReference type="EMBL" id="BMZC01000019">
    <property type="protein sequence ID" value="GGZ81834.1"/>
    <property type="molecule type" value="Genomic_DNA"/>
</dbReference>
<dbReference type="PANTHER" id="PTHR42788:SF13">
    <property type="entry name" value="ALIPHATIC SULFONATES IMPORT ATP-BINDING PROTEIN SSUB"/>
    <property type="match status" value="1"/>
</dbReference>
<dbReference type="Proteomes" id="UP000622604">
    <property type="component" value="Unassembled WGS sequence"/>
</dbReference>
<gene>
    <name evidence="6" type="primary">ssuB</name>
    <name evidence="6" type="ORF">GCM10011274_44530</name>
</gene>
<dbReference type="InterPro" id="IPR003439">
    <property type="entry name" value="ABC_transporter-like_ATP-bd"/>
</dbReference>
<evidence type="ECO:0000313" key="7">
    <source>
        <dbReference type="Proteomes" id="UP000622604"/>
    </source>
</evidence>
<dbReference type="GO" id="GO:0016887">
    <property type="term" value="F:ATP hydrolysis activity"/>
    <property type="evidence" value="ECO:0007669"/>
    <property type="project" value="InterPro"/>
</dbReference>
<evidence type="ECO:0000256" key="4">
    <source>
        <dbReference type="ARBA" id="ARBA00022840"/>
    </source>
</evidence>
<organism evidence="6 7">
    <name type="scientific">Paraglaciecola chathamensis</name>
    <dbReference type="NCBI Taxonomy" id="368405"/>
    <lineage>
        <taxon>Bacteria</taxon>
        <taxon>Pseudomonadati</taxon>
        <taxon>Pseudomonadota</taxon>
        <taxon>Gammaproteobacteria</taxon>
        <taxon>Alteromonadales</taxon>
        <taxon>Alteromonadaceae</taxon>
        <taxon>Paraglaciecola</taxon>
    </lineage>
</organism>
<protein>
    <submittedName>
        <fullName evidence="6">Aliphatic sulfonates import ATP-binding protein SsuB</fullName>
    </submittedName>
</protein>
<dbReference type="AlphaFoldDB" id="A0A8H9IFZ1"/>
<proteinExistence type="inferred from homology"/>
<dbReference type="InterPro" id="IPR003593">
    <property type="entry name" value="AAA+_ATPase"/>
</dbReference>
<comment type="similarity">
    <text evidence="1">Belongs to the ABC transporter superfamily.</text>
</comment>
<evidence type="ECO:0000313" key="6">
    <source>
        <dbReference type="EMBL" id="GGZ81834.1"/>
    </source>
</evidence>
<dbReference type="PROSITE" id="PS00211">
    <property type="entry name" value="ABC_TRANSPORTER_1"/>
    <property type="match status" value="1"/>
</dbReference>
<dbReference type="PROSITE" id="PS50893">
    <property type="entry name" value="ABC_TRANSPORTER_2"/>
    <property type="match status" value="1"/>
</dbReference>
<keyword evidence="2" id="KW-0813">Transport</keyword>
<evidence type="ECO:0000256" key="1">
    <source>
        <dbReference type="ARBA" id="ARBA00005417"/>
    </source>
</evidence>
<dbReference type="SUPFAM" id="SSF52540">
    <property type="entry name" value="P-loop containing nucleoside triphosphate hydrolases"/>
    <property type="match status" value="1"/>
</dbReference>
<dbReference type="RefSeq" id="WP_008303509.1">
    <property type="nucleotide sequence ID" value="NZ_BMZC01000019.1"/>
</dbReference>
<evidence type="ECO:0000256" key="3">
    <source>
        <dbReference type="ARBA" id="ARBA00022741"/>
    </source>
</evidence>
<accession>A0A8H9IFZ1</accession>
<dbReference type="PANTHER" id="PTHR42788">
    <property type="entry name" value="TAURINE IMPORT ATP-BINDING PROTEIN-RELATED"/>
    <property type="match status" value="1"/>
</dbReference>
<dbReference type="InterPro" id="IPR017871">
    <property type="entry name" value="ABC_transporter-like_CS"/>
</dbReference>
<dbReference type="InterPro" id="IPR027417">
    <property type="entry name" value="P-loop_NTPase"/>
</dbReference>
<comment type="caution">
    <text evidence="6">The sequence shown here is derived from an EMBL/GenBank/DDBJ whole genome shotgun (WGS) entry which is preliminary data.</text>
</comment>
<reference evidence="6" key="1">
    <citation type="journal article" date="2014" name="Int. J. Syst. Evol. Microbiol.">
        <title>Complete genome sequence of Corynebacterium casei LMG S-19264T (=DSM 44701T), isolated from a smear-ripened cheese.</title>
        <authorList>
            <consortium name="US DOE Joint Genome Institute (JGI-PGF)"/>
            <person name="Walter F."/>
            <person name="Albersmeier A."/>
            <person name="Kalinowski J."/>
            <person name="Ruckert C."/>
        </authorList>
    </citation>
    <scope>NUCLEOTIDE SEQUENCE</scope>
    <source>
        <strain evidence="6">KCTC 32337</strain>
    </source>
</reference>
<dbReference type="SMART" id="SM00382">
    <property type="entry name" value="AAA"/>
    <property type="match status" value="1"/>
</dbReference>
<dbReference type="GO" id="GO:0005524">
    <property type="term" value="F:ATP binding"/>
    <property type="evidence" value="ECO:0007669"/>
    <property type="project" value="UniProtKB-KW"/>
</dbReference>
<keyword evidence="4 6" id="KW-0067">ATP-binding</keyword>
<feature type="domain" description="ABC transporter" evidence="5">
    <location>
        <begin position="4"/>
        <end position="227"/>
    </location>
</feature>
<keyword evidence="3" id="KW-0547">Nucleotide-binding</keyword>
<name>A0A8H9IFZ1_9ALTE</name>
<evidence type="ECO:0000259" key="5">
    <source>
        <dbReference type="PROSITE" id="PS50893"/>
    </source>
</evidence>